<dbReference type="InterPro" id="IPR001148">
    <property type="entry name" value="CA_dom"/>
</dbReference>
<evidence type="ECO:0000313" key="8">
    <source>
        <dbReference type="EMBL" id="KAL1132289.1"/>
    </source>
</evidence>
<dbReference type="Pfam" id="PF00194">
    <property type="entry name" value="Carb_anhydrase"/>
    <property type="match status" value="1"/>
</dbReference>
<reference evidence="8 9" key="1">
    <citation type="submission" date="2024-07" db="EMBL/GenBank/DDBJ databases">
        <title>Chromosome-level genome assembly of the water stick insect Ranatra chinensis (Heteroptera: Nepidae).</title>
        <authorList>
            <person name="Liu X."/>
        </authorList>
    </citation>
    <scope>NUCLEOTIDE SEQUENCE [LARGE SCALE GENOMIC DNA]</scope>
    <source>
        <strain evidence="8">Cailab_2021Rc</strain>
        <tissue evidence="8">Muscle</tissue>
    </source>
</reference>
<dbReference type="CDD" id="cd00326">
    <property type="entry name" value="alpha_CA"/>
    <property type="match status" value="1"/>
</dbReference>
<comment type="cofactor">
    <cofactor evidence="6">
        <name>Zn(2+)</name>
        <dbReference type="ChEBI" id="CHEBI:29105"/>
    </cofactor>
</comment>
<comment type="caution">
    <text evidence="8">The sequence shown here is derived from an EMBL/GenBank/DDBJ whole genome shotgun (WGS) entry which is preliminary data.</text>
</comment>
<dbReference type="InterPro" id="IPR036398">
    <property type="entry name" value="CA_dom_sf"/>
</dbReference>
<name>A0ABD0YP46_9HEMI</name>
<dbReference type="PROSITE" id="PS00162">
    <property type="entry name" value="ALPHA_CA_1"/>
    <property type="match status" value="1"/>
</dbReference>
<evidence type="ECO:0000259" key="7">
    <source>
        <dbReference type="PROSITE" id="PS51144"/>
    </source>
</evidence>
<keyword evidence="6" id="KW-0456">Lyase</keyword>
<dbReference type="EC" id="4.2.1.1" evidence="2 6"/>
<feature type="non-terminal residue" evidence="8">
    <location>
        <position position="1"/>
    </location>
</feature>
<keyword evidence="5" id="KW-0325">Glycoprotein</keyword>
<dbReference type="Proteomes" id="UP001558652">
    <property type="component" value="Unassembled WGS sequence"/>
</dbReference>
<evidence type="ECO:0000256" key="6">
    <source>
        <dbReference type="RuleBase" id="RU367011"/>
    </source>
</evidence>
<gene>
    <name evidence="8" type="ORF">AAG570_010246</name>
</gene>
<comment type="function">
    <text evidence="6">Reversible hydration of carbon dioxide.</text>
</comment>
<keyword evidence="9" id="KW-1185">Reference proteome</keyword>
<comment type="catalytic activity">
    <reaction evidence="6">
        <text>hydrogencarbonate + H(+) = CO2 + H2O</text>
        <dbReference type="Rhea" id="RHEA:10748"/>
        <dbReference type="ChEBI" id="CHEBI:15377"/>
        <dbReference type="ChEBI" id="CHEBI:15378"/>
        <dbReference type="ChEBI" id="CHEBI:16526"/>
        <dbReference type="ChEBI" id="CHEBI:17544"/>
        <dbReference type="EC" id="4.2.1.1"/>
    </reaction>
</comment>
<dbReference type="FunFam" id="3.10.200.10:FF:000003">
    <property type="entry name" value="Carbonic anhydrase 12"/>
    <property type="match status" value="1"/>
</dbReference>
<organism evidence="8 9">
    <name type="scientific">Ranatra chinensis</name>
    <dbReference type="NCBI Taxonomy" id="642074"/>
    <lineage>
        <taxon>Eukaryota</taxon>
        <taxon>Metazoa</taxon>
        <taxon>Ecdysozoa</taxon>
        <taxon>Arthropoda</taxon>
        <taxon>Hexapoda</taxon>
        <taxon>Insecta</taxon>
        <taxon>Pterygota</taxon>
        <taxon>Neoptera</taxon>
        <taxon>Paraneoptera</taxon>
        <taxon>Hemiptera</taxon>
        <taxon>Heteroptera</taxon>
        <taxon>Panheteroptera</taxon>
        <taxon>Nepomorpha</taxon>
        <taxon>Nepidae</taxon>
        <taxon>Ranatrinae</taxon>
        <taxon>Ranatra</taxon>
    </lineage>
</organism>
<dbReference type="PANTHER" id="PTHR18952:SF124">
    <property type="entry name" value="CARBONIC ANHYDRASE 7"/>
    <property type="match status" value="1"/>
</dbReference>
<evidence type="ECO:0000256" key="1">
    <source>
        <dbReference type="ARBA" id="ARBA00010718"/>
    </source>
</evidence>
<dbReference type="SUPFAM" id="SSF51069">
    <property type="entry name" value="Carbonic anhydrase"/>
    <property type="match status" value="1"/>
</dbReference>
<dbReference type="AlphaFoldDB" id="A0ABD0YP46"/>
<sequence length="249" mass="28790">PDKWPNKYQTCSGKYQSPVNIDESLVTKIIWPPLTFSGTRALPLFSTMTNNGHTVKLEFNTTEPILMTGGPLLGLYKFKQLHFHWGKNDSVGSENQINSQSFSMELHIVFYKVDYGNVYDAMNYDDGLAVLALFFEASDKDNRVYSELIDSLKKVVKPDSHTKLPYQLPLEFMLPEDRVHYYTYRGSLTTPPCYEIVTWIDFVKPVYISHKQLAQFRHIRSPQGRLTHNLRPIQPLYGRPVYYNLGTIL</sequence>
<dbReference type="PANTHER" id="PTHR18952">
    <property type="entry name" value="CARBONIC ANHYDRASE"/>
    <property type="match status" value="1"/>
</dbReference>
<dbReference type="GO" id="GO:0008270">
    <property type="term" value="F:zinc ion binding"/>
    <property type="evidence" value="ECO:0007669"/>
    <property type="project" value="UniProtKB-UniRule"/>
</dbReference>
<dbReference type="EMBL" id="JBFDAA010000005">
    <property type="protein sequence ID" value="KAL1132289.1"/>
    <property type="molecule type" value="Genomic_DNA"/>
</dbReference>
<evidence type="ECO:0000256" key="2">
    <source>
        <dbReference type="ARBA" id="ARBA00012925"/>
    </source>
</evidence>
<dbReference type="Gene3D" id="3.10.200.10">
    <property type="entry name" value="Alpha carbonic anhydrase"/>
    <property type="match status" value="1"/>
</dbReference>
<accession>A0ABD0YP46</accession>
<keyword evidence="3 6" id="KW-0479">Metal-binding</keyword>
<protein>
    <recommendedName>
        <fullName evidence="2 6">Carbonic anhydrase</fullName>
        <ecNumber evidence="2 6">4.2.1.1</ecNumber>
    </recommendedName>
</protein>
<evidence type="ECO:0000256" key="5">
    <source>
        <dbReference type="ARBA" id="ARBA00023180"/>
    </source>
</evidence>
<proteinExistence type="inferred from homology"/>
<feature type="domain" description="Alpha-carbonic anhydrase" evidence="7">
    <location>
        <begin position="1"/>
        <end position="245"/>
    </location>
</feature>
<dbReference type="GO" id="GO:0004089">
    <property type="term" value="F:carbonate dehydratase activity"/>
    <property type="evidence" value="ECO:0007669"/>
    <property type="project" value="UniProtKB-UniRule"/>
</dbReference>
<dbReference type="SMART" id="SM01057">
    <property type="entry name" value="Carb_anhydrase"/>
    <property type="match status" value="1"/>
</dbReference>
<keyword evidence="4 6" id="KW-0862">Zinc</keyword>
<evidence type="ECO:0000313" key="9">
    <source>
        <dbReference type="Proteomes" id="UP001558652"/>
    </source>
</evidence>
<dbReference type="PROSITE" id="PS51144">
    <property type="entry name" value="ALPHA_CA_2"/>
    <property type="match status" value="1"/>
</dbReference>
<evidence type="ECO:0000256" key="3">
    <source>
        <dbReference type="ARBA" id="ARBA00022723"/>
    </source>
</evidence>
<comment type="similarity">
    <text evidence="1 6">Belongs to the alpha-carbonic anhydrase family.</text>
</comment>
<dbReference type="InterPro" id="IPR023561">
    <property type="entry name" value="Carbonic_anhydrase_a-class"/>
</dbReference>
<dbReference type="InterPro" id="IPR018338">
    <property type="entry name" value="Carbonic_anhydrase_a-class_CS"/>
</dbReference>
<evidence type="ECO:0000256" key="4">
    <source>
        <dbReference type="ARBA" id="ARBA00022833"/>
    </source>
</evidence>